<dbReference type="AlphaFoldDB" id="A0A4Y2KPP4"/>
<proteinExistence type="predicted"/>
<protein>
    <submittedName>
        <fullName evidence="1">Uncharacterized protein</fullName>
    </submittedName>
</protein>
<evidence type="ECO:0000313" key="1">
    <source>
        <dbReference type="EMBL" id="GBN04325.1"/>
    </source>
</evidence>
<sequence length="127" mass="14487">MITFTNNPLLNEFKLPRDWRQRAGDYGILSPFPEIPREIESEVQVAMLCTSGAREEFALMQRRPWWPIGKVSALGPEGSRFETRFRRRSTVYGACFTLNHTQRPNALPLVWHGSLERGASSGVILVI</sequence>
<gene>
    <name evidence="1" type="ORF">AVEN_233642_1</name>
</gene>
<evidence type="ECO:0000313" key="2">
    <source>
        <dbReference type="Proteomes" id="UP000499080"/>
    </source>
</evidence>
<reference evidence="1 2" key="1">
    <citation type="journal article" date="2019" name="Sci. Rep.">
        <title>Orb-weaving spider Araneus ventricosus genome elucidates the spidroin gene catalogue.</title>
        <authorList>
            <person name="Kono N."/>
            <person name="Nakamura H."/>
            <person name="Ohtoshi R."/>
            <person name="Moran D.A.P."/>
            <person name="Shinohara A."/>
            <person name="Yoshida Y."/>
            <person name="Fujiwara M."/>
            <person name="Mori M."/>
            <person name="Tomita M."/>
            <person name="Arakawa K."/>
        </authorList>
    </citation>
    <scope>NUCLEOTIDE SEQUENCE [LARGE SCALE GENOMIC DNA]</scope>
</reference>
<organism evidence="1 2">
    <name type="scientific">Araneus ventricosus</name>
    <name type="common">Orbweaver spider</name>
    <name type="synonym">Epeira ventricosa</name>
    <dbReference type="NCBI Taxonomy" id="182803"/>
    <lineage>
        <taxon>Eukaryota</taxon>
        <taxon>Metazoa</taxon>
        <taxon>Ecdysozoa</taxon>
        <taxon>Arthropoda</taxon>
        <taxon>Chelicerata</taxon>
        <taxon>Arachnida</taxon>
        <taxon>Araneae</taxon>
        <taxon>Araneomorphae</taxon>
        <taxon>Entelegynae</taxon>
        <taxon>Araneoidea</taxon>
        <taxon>Araneidae</taxon>
        <taxon>Araneus</taxon>
    </lineage>
</organism>
<name>A0A4Y2KPP4_ARAVE</name>
<dbReference type="Proteomes" id="UP000499080">
    <property type="component" value="Unassembled WGS sequence"/>
</dbReference>
<keyword evidence="2" id="KW-1185">Reference proteome</keyword>
<dbReference type="EMBL" id="BGPR01004873">
    <property type="protein sequence ID" value="GBN04325.1"/>
    <property type="molecule type" value="Genomic_DNA"/>
</dbReference>
<comment type="caution">
    <text evidence="1">The sequence shown here is derived from an EMBL/GenBank/DDBJ whole genome shotgun (WGS) entry which is preliminary data.</text>
</comment>
<accession>A0A4Y2KPP4</accession>